<dbReference type="AlphaFoldDB" id="A0A850T8Z5"/>
<feature type="binding site" evidence="4">
    <location>
        <position position="348"/>
    </location>
    <ligand>
        <name>S-adenosyl-L-methionine</name>
        <dbReference type="ChEBI" id="CHEBI:59789"/>
    </ligand>
</feature>
<dbReference type="NCBIfam" id="TIGR00479">
    <property type="entry name" value="rumA"/>
    <property type="match status" value="1"/>
</dbReference>
<keyword evidence="3 4" id="KW-0949">S-adenosyl-L-methionine</keyword>
<proteinExistence type="inferred from homology"/>
<organism evidence="7 8">
    <name type="scientific">Desulfobacter latus</name>
    <dbReference type="NCBI Taxonomy" id="2292"/>
    <lineage>
        <taxon>Bacteria</taxon>
        <taxon>Pseudomonadati</taxon>
        <taxon>Thermodesulfobacteriota</taxon>
        <taxon>Desulfobacteria</taxon>
        <taxon>Desulfobacterales</taxon>
        <taxon>Desulfobacteraceae</taxon>
        <taxon>Desulfobacter</taxon>
    </lineage>
</organism>
<keyword evidence="2 4" id="KW-0808">Transferase</keyword>
<dbReference type="Gene3D" id="2.40.50.1070">
    <property type="match status" value="1"/>
</dbReference>
<keyword evidence="1 4" id="KW-0489">Methyltransferase</keyword>
<evidence type="ECO:0000313" key="8">
    <source>
        <dbReference type="Proteomes" id="UP000553343"/>
    </source>
</evidence>
<dbReference type="SUPFAM" id="SSF50249">
    <property type="entry name" value="Nucleic acid-binding proteins"/>
    <property type="match status" value="1"/>
</dbReference>
<reference evidence="7 8" key="1">
    <citation type="submission" date="2020-06" db="EMBL/GenBank/DDBJ databases">
        <title>High-quality draft genome of sulfate reducer Desulfobacter latus type strain AcrS2 isolated from marine sediment.</title>
        <authorList>
            <person name="Hoppe M."/>
            <person name="Larsen C.K."/>
            <person name="Marshall I.P.G."/>
            <person name="Schramm A."/>
            <person name="Marietou A.G."/>
        </authorList>
    </citation>
    <scope>NUCLEOTIDE SEQUENCE [LARGE SCALE GENOMIC DNA]</scope>
    <source>
        <strain evidence="7 8">AcRS2</strain>
    </source>
</reference>
<dbReference type="FunFam" id="2.40.50.1070:FF:000003">
    <property type="entry name" value="23S rRNA (Uracil-5-)-methyltransferase RumA"/>
    <property type="match status" value="1"/>
</dbReference>
<dbReference type="PROSITE" id="PS01231">
    <property type="entry name" value="TRMA_2"/>
    <property type="match status" value="1"/>
</dbReference>
<dbReference type="InterPro" id="IPR029063">
    <property type="entry name" value="SAM-dependent_MTases_sf"/>
</dbReference>
<dbReference type="GO" id="GO:0008757">
    <property type="term" value="F:S-adenosylmethionine-dependent methyltransferase activity"/>
    <property type="evidence" value="ECO:0007669"/>
    <property type="project" value="UniProtKB-ARBA"/>
</dbReference>
<dbReference type="GO" id="GO:0001510">
    <property type="term" value="P:RNA methylation"/>
    <property type="evidence" value="ECO:0007669"/>
    <property type="project" value="UniProtKB-ARBA"/>
</dbReference>
<feature type="binding site" evidence="4">
    <location>
        <position position="327"/>
    </location>
    <ligand>
        <name>S-adenosyl-L-methionine</name>
        <dbReference type="ChEBI" id="CHEBI:59789"/>
    </ligand>
</feature>
<protein>
    <submittedName>
        <fullName evidence="7">23S rRNA (Uracil(1939)-C(5))-methyltransferase RlmD</fullName>
        <ecNumber evidence="7">2.1.1.190</ecNumber>
    </submittedName>
</protein>
<dbReference type="Pfam" id="PF05958">
    <property type="entry name" value="tRNA_U5-meth_tr"/>
    <property type="match status" value="2"/>
</dbReference>
<feature type="active site" evidence="5">
    <location>
        <position position="420"/>
    </location>
</feature>
<dbReference type="Gene3D" id="2.40.50.140">
    <property type="entry name" value="Nucleic acid-binding proteins"/>
    <property type="match status" value="1"/>
</dbReference>
<dbReference type="PROSITE" id="PS51687">
    <property type="entry name" value="SAM_MT_RNA_M5U"/>
    <property type="match status" value="1"/>
</dbReference>
<dbReference type="SUPFAM" id="SSF53335">
    <property type="entry name" value="S-adenosyl-L-methionine-dependent methyltransferases"/>
    <property type="match status" value="1"/>
</dbReference>
<evidence type="ECO:0000256" key="2">
    <source>
        <dbReference type="ARBA" id="ARBA00022679"/>
    </source>
</evidence>
<evidence type="ECO:0000256" key="5">
    <source>
        <dbReference type="PROSITE-ProRule" id="PRU10015"/>
    </source>
</evidence>
<dbReference type="GO" id="GO:0006396">
    <property type="term" value="P:RNA processing"/>
    <property type="evidence" value="ECO:0007669"/>
    <property type="project" value="InterPro"/>
</dbReference>
<dbReference type="RefSeq" id="WP_178366128.1">
    <property type="nucleotide sequence ID" value="NZ_JACADJ010000015.1"/>
</dbReference>
<dbReference type="PANTHER" id="PTHR11061">
    <property type="entry name" value="RNA M5U METHYLTRANSFERASE"/>
    <property type="match status" value="1"/>
</dbReference>
<dbReference type="GO" id="GO:0008173">
    <property type="term" value="F:RNA methyltransferase activity"/>
    <property type="evidence" value="ECO:0007669"/>
    <property type="project" value="InterPro"/>
</dbReference>
<feature type="active site" description="Nucleophile" evidence="4">
    <location>
        <position position="420"/>
    </location>
</feature>
<dbReference type="FunFam" id="3.40.50.150:FF:000009">
    <property type="entry name" value="23S rRNA (Uracil(1939)-C(5))-methyltransferase RlmD"/>
    <property type="match status" value="1"/>
</dbReference>
<evidence type="ECO:0000259" key="6">
    <source>
        <dbReference type="PROSITE" id="PS50926"/>
    </source>
</evidence>
<gene>
    <name evidence="7" type="primary">rlmD</name>
    <name evidence="7" type="ORF">HXW94_06700</name>
</gene>
<dbReference type="CDD" id="cd02440">
    <property type="entry name" value="AdoMet_MTases"/>
    <property type="match status" value="1"/>
</dbReference>
<evidence type="ECO:0000256" key="4">
    <source>
        <dbReference type="PROSITE-ProRule" id="PRU01024"/>
    </source>
</evidence>
<dbReference type="Proteomes" id="UP000553343">
    <property type="component" value="Unassembled WGS sequence"/>
</dbReference>
<dbReference type="EC" id="2.1.1.190" evidence="7"/>
<dbReference type="PROSITE" id="PS50926">
    <property type="entry name" value="TRAM"/>
    <property type="match status" value="1"/>
</dbReference>
<accession>A0A850T8Z5</accession>
<dbReference type="InterPro" id="IPR030390">
    <property type="entry name" value="MeTrfase_TrmA_AS"/>
</dbReference>
<dbReference type="PROSITE" id="PS01230">
    <property type="entry name" value="TRMA_1"/>
    <property type="match status" value="1"/>
</dbReference>
<dbReference type="InterPro" id="IPR030391">
    <property type="entry name" value="MeTrfase_TrmA_CS"/>
</dbReference>
<feature type="binding site" evidence="4">
    <location>
        <position position="393"/>
    </location>
    <ligand>
        <name>S-adenosyl-L-methionine</name>
        <dbReference type="ChEBI" id="CHEBI:59789"/>
    </ligand>
</feature>
<evidence type="ECO:0000313" key="7">
    <source>
        <dbReference type="EMBL" id="NWH04677.1"/>
    </source>
</evidence>
<feature type="binding site" evidence="4">
    <location>
        <position position="298"/>
    </location>
    <ligand>
        <name>S-adenosyl-L-methionine</name>
        <dbReference type="ChEBI" id="CHEBI:59789"/>
    </ligand>
</feature>
<evidence type="ECO:0000256" key="3">
    <source>
        <dbReference type="ARBA" id="ARBA00022691"/>
    </source>
</evidence>
<dbReference type="InterPro" id="IPR012340">
    <property type="entry name" value="NA-bd_OB-fold"/>
</dbReference>
<comment type="similarity">
    <text evidence="4">Belongs to the class I-like SAM-binding methyltransferase superfamily. RNA M5U methyltransferase family.</text>
</comment>
<sequence length="468" mass="52967">MPVKKRKTYELDIIDLAFGGKGLAKPDGFPVFVDRCVPGDRVFVKIFKKKKSWAEGRLINIITPSPLRREARCDYNRFCGGCKWQQLPYERQLEYKKRHVVESLAHIGRLKDVRVTDVVPSDYIYEYRNKMEFSCSAMRWLMPEELADESVKKGFGIGLHVPGTFDKVIDIHTCHIMPALGNDILETIRGFVAESGLAAYHLRKHEGFWRFVMLRHSVARDQWMVNLVTREKRSDVIESLSKQLVEKFSRIRCIVNNITDARSGVSTGKEEILMHGEDHLIEKIGGYQFKISANSFFQTNTRACEKLYTNVSNYADLDGSQTVLDLYSGTGTIPIWLSGQAKKIYGIEIVHSAVVDAKENARLNGIDNCTFLEGDIKDVFGQVPEKPDVIIIDPPRVGMHKDVVGHVLAHSPGKIVYVSCNPATLARDLEMLASRYAVLEVTPVDMFPHTYHIESVALLVKKTNLTHG</sequence>
<comment type="caution">
    <text evidence="7">The sequence shown here is derived from an EMBL/GenBank/DDBJ whole genome shotgun (WGS) entry which is preliminary data.</text>
</comment>
<evidence type="ECO:0000256" key="1">
    <source>
        <dbReference type="ARBA" id="ARBA00022603"/>
    </source>
</evidence>
<keyword evidence="8" id="KW-1185">Reference proteome</keyword>
<dbReference type="PANTHER" id="PTHR11061:SF30">
    <property type="entry name" value="TRNA (URACIL(54)-C(5))-METHYLTRANSFERASE"/>
    <property type="match status" value="1"/>
</dbReference>
<dbReference type="InterPro" id="IPR002792">
    <property type="entry name" value="TRAM_dom"/>
</dbReference>
<dbReference type="Pfam" id="PF01938">
    <property type="entry name" value="TRAM"/>
    <property type="match status" value="1"/>
</dbReference>
<dbReference type="Gene3D" id="3.40.50.150">
    <property type="entry name" value="Vaccinia Virus protein VP39"/>
    <property type="match status" value="1"/>
</dbReference>
<name>A0A850T8Z5_9BACT</name>
<dbReference type="EMBL" id="JACADJ010000015">
    <property type="protein sequence ID" value="NWH04677.1"/>
    <property type="molecule type" value="Genomic_DNA"/>
</dbReference>
<dbReference type="InterPro" id="IPR010280">
    <property type="entry name" value="U5_MeTrfase_fam"/>
</dbReference>
<feature type="domain" description="TRAM" evidence="6">
    <location>
        <begin position="2"/>
        <end position="60"/>
    </location>
</feature>